<name>A0A2X4UYN9_9GAMM</name>
<reference evidence="2 3" key="1">
    <citation type="submission" date="2018-06" db="EMBL/GenBank/DDBJ databases">
        <authorList>
            <consortium name="Pathogen Informatics"/>
            <person name="Doyle S."/>
        </authorList>
    </citation>
    <scope>NUCLEOTIDE SEQUENCE [LARGE SCALE GENOMIC DNA]</scope>
    <source>
        <strain evidence="2 3">NCTC12151</strain>
    </source>
</reference>
<gene>
    <name evidence="2" type="ORF">NCTC12151_01803</name>
</gene>
<dbReference type="InterPro" id="IPR023875">
    <property type="entry name" value="DNA_repair_put"/>
</dbReference>
<dbReference type="Proteomes" id="UP000249005">
    <property type="component" value="Chromosome 1"/>
</dbReference>
<dbReference type="Pfam" id="PF13566">
    <property type="entry name" value="DUF4130"/>
    <property type="match status" value="1"/>
</dbReference>
<keyword evidence="3" id="KW-1185">Reference proteome</keyword>
<protein>
    <submittedName>
        <fullName evidence="2">Probable DNA metabolism protein</fullName>
    </submittedName>
</protein>
<evidence type="ECO:0000313" key="3">
    <source>
        <dbReference type="Proteomes" id="UP000249005"/>
    </source>
</evidence>
<evidence type="ECO:0000313" key="2">
    <source>
        <dbReference type="EMBL" id="SQI40928.1"/>
    </source>
</evidence>
<dbReference type="RefSeq" id="WP_111740332.1">
    <property type="nucleotide sequence ID" value="NZ_LR698987.1"/>
</dbReference>
<accession>A0A2X4UYN9</accession>
<organism evidence="2 3">
    <name type="scientific">Leminorella richardii</name>
    <dbReference type="NCBI Taxonomy" id="158841"/>
    <lineage>
        <taxon>Bacteria</taxon>
        <taxon>Pseudomonadati</taxon>
        <taxon>Pseudomonadota</taxon>
        <taxon>Gammaproteobacteria</taxon>
        <taxon>Enterobacterales</taxon>
        <taxon>Budviciaceae</taxon>
        <taxon>Leminorella</taxon>
    </lineage>
</organism>
<evidence type="ECO:0000259" key="1">
    <source>
        <dbReference type="Pfam" id="PF13566"/>
    </source>
</evidence>
<dbReference type="InterPro" id="IPR025404">
    <property type="entry name" value="DUF4130"/>
</dbReference>
<proteinExistence type="predicted"/>
<feature type="domain" description="DUF4130" evidence="1">
    <location>
        <begin position="85"/>
        <end position="253"/>
    </location>
</feature>
<dbReference type="AlphaFoldDB" id="A0A2X4UYN9"/>
<sequence>MNVFSYDKTFDGLLSVVFDAYRLKMFPEMLLGEGDIEPLFMVKKHVSVTDLSKSNRVWEALKNRLSHRALNHVLYVWQSEQEGSDILIFNYIRKVIDSPKPIETDFTDIVVSNMIKVARKVGNDRMHLIQFARFQQTKEGVFFALVAPDFNVLPMAISHFTDRFTDRPWAIYDIRRQYGFYYDLTTLTEMSIPNVDQVITPQSRLNTRLLHEDELALQTLWYTYFSAISIKERTNLKQQARCMPRRFWHLLPEMYSVHS</sequence>
<dbReference type="OrthoDB" id="5290748at2"/>
<dbReference type="KEGG" id="lri:NCTC12151_01803"/>
<dbReference type="EMBL" id="LS483470">
    <property type="protein sequence ID" value="SQI40928.1"/>
    <property type="molecule type" value="Genomic_DNA"/>
</dbReference>
<dbReference type="NCBIfam" id="TIGR03915">
    <property type="entry name" value="SAM_7_link_chp"/>
    <property type="match status" value="1"/>
</dbReference>